<feature type="region of interest" description="Disordered" evidence="1">
    <location>
        <begin position="175"/>
        <end position="212"/>
    </location>
</feature>
<dbReference type="OrthoDB" id="5143362at2759"/>
<organism evidence="3 4">
    <name type="scientific">Pseudocercospora musae</name>
    <dbReference type="NCBI Taxonomy" id="113226"/>
    <lineage>
        <taxon>Eukaryota</taxon>
        <taxon>Fungi</taxon>
        <taxon>Dikarya</taxon>
        <taxon>Ascomycota</taxon>
        <taxon>Pezizomycotina</taxon>
        <taxon>Dothideomycetes</taxon>
        <taxon>Dothideomycetidae</taxon>
        <taxon>Mycosphaerellales</taxon>
        <taxon>Mycosphaerellaceae</taxon>
        <taxon>Pseudocercospora</taxon>
    </lineage>
</organism>
<feature type="compositionally biased region" description="Polar residues" evidence="1">
    <location>
        <begin position="175"/>
        <end position="207"/>
    </location>
</feature>
<evidence type="ECO:0000256" key="1">
    <source>
        <dbReference type="SAM" id="MobiDB-lite"/>
    </source>
</evidence>
<reference evidence="3 4" key="1">
    <citation type="submission" date="2015-07" db="EMBL/GenBank/DDBJ databases">
        <title>Comparative genomics of the Sigatoka disease complex on banana suggests a link between parallel evolutionary changes in Pseudocercospora fijiensis and Pseudocercospora eumusae and increased virulence on the banana host.</title>
        <authorList>
            <person name="Chang T.-C."/>
            <person name="Salvucci A."/>
            <person name="Crous P.W."/>
            <person name="Stergiopoulos I."/>
        </authorList>
    </citation>
    <scope>NUCLEOTIDE SEQUENCE [LARGE SCALE GENOMIC DNA]</scope>
    <source>
        <strain evidence="3 4">CBS 116634</strain>
    </source>
</reference>
<accession>A0A139I024</accession>
<sequence length="233" mass="23493">MFRTAAIILLAAATASGQTATITIEASHGGAGSGLTNNTIQVPLNTRYTNPALDTVSTLYLTASDGVALDSIICTPYRYNNLTGAGGLPFTSSTPSFLSTNTVQVGSLFCNSTSRATTSSTSARVTSTLPAKSNMSTTTNAGIVPVTTTAHNLTSVYFTTVSPTHSGPSTVTSIFTGSEGPTTSTLTSMVEGGSPTSSAPPSLNSESAADGNKVSRWSAQGMAMVGAALFAAL</sequence>
<dbReference type="EMBL" id="LFZO01000493">
    <property type="protein sequence ID" value="KXT08091.1"/>
    <property type="molecule type" value="Genomic_DNA"/>
</dbReference>
<evidence type="ECO:0000256" key="2">
    <source>
        <dbReference type="SAM" id="SignalP"/>
    </source>
</evidence>
<name>A0A139I024_9PEZI</name>
<proteinExistence type="predicted"/>
<protein>
    <recommendedName>
        <fullName evidence="5">Ubiquitin 3 binding protein But2 C-terminal domain-containing protein</fullName>
    </recommendedName>
</protein>
<evidence type="ECO:0000313" key="4">
    <source>
        <dbReference type="Proteomes" id="UP000073492"/>
    </source>
</evidence>
<feature type="chain" id="PRO_5007297053" description="Ubiquitin 3 binding protein But2 C-terminal domain-containing protein" evidence="2">
    <location>
        <begin position="18"/>
        <end position="233"/>
    </location>
</feature>
<dbReference type="Proteomes" id="UP000073492">
    <property type="component" value="Unassembled WGS sequence"/>
</dbReference>
<comment type="caution">
    <text evidence="3">The sequence shown here is derived from an EMBL/GenBank/DDBJ whole genome shotgun (WGS) entry which is preliminary data.</text>
</comment>
<keyword evidence="2" id="KW-0732">Signal</keyword>
<evidence type="ECO:0008006" key="5">
    <source>
        <dbReference type="Google" id="ProtNLM"/>
    </source>
</evidence>
<feature type="signal peptide" evidence="2">
    <location>
        <begin position="1"/>
        <end position="17"/>
    </location>
</feature>
<gene>
    <name evidence="3" type="ORF">AC579_1467</name>
</gene>
<keyword evidence="4" id="KW-1185">Reference proteome</keyword>
<dbReference type="AlphaFoldDB" id="A0A139I024"/>
<evidence type="ECO:0000313" key="3">
    <source>
        <dbReference type="EMBL" id="KXT08091.1"/>
    </source>
</evidence>